<reference evidence="1 2" key="1">
    <citation type="journal article" date="2024" name="Nat. Commun.">
        <title>Phylogenomics reveals the evolutionary origins of lichenization in chlorophyte algae.</title>
        <authorList>
            <person name="Puginier C."/>
            <person name="Libourel C."/>
            <person name="Otte J."/>
            <person name="Skaloud P."/>
            <person name="Haon M."/>
            <person name="Grisel S."/>
            <person name="Petersen M."/>
            <person name="Berrin J.G."/>
            <person name="Delaux P.M."/>
            <person name="Dal Grande F."/>
            <person name="Keller J."/>
        </authorList>
    </citation>
    <scope>NUCLEOTIDE SEQUENCE [LARGE SCALE GENOMIC DNA]</scope>
    <source>
        <strain evidence="1 2">SAG 2043</strain>
    </source>
</reference>
<proteinExistence type="predicted"/>
<evidence type="ECO:0000313" key="1">
    <source>
        <dbReference type="EMBL" id="KAK9830548.1"/>
    </source>
</evidence>
<dbReference type="InterPro" id="IPR036514">
    <property type="entry name" value="SGNH_hydro_sf"/>
</dbReference>
<accession>A0AAW1RAG3</accession>
<gene>
    <name evidence="1" type="ORF">WJX72_012398</name>
</gene>
<dbReference type="Proteomes" id="UP001489004">
    <property type="component" value="Unassembled WGS sequence"/>
</dbReference>
<name>A0AAW1RAG3_9CHLO</name>
<protein>
    <submittedName>
        <fullName evidence="1">Uncharacterized protein</fullName>
    </submittedName>
</protein>
<comment type="caution">
    <text evidence="1">The sequence shown here is derived from an EMBL/GenBank/DDBJ whole genome shotgun (WGS) entry which is preliminary data.</text>
</comment>
<dbReference type="AlphaFoldDB" id="A0AAW1RAG3"/>
<evidence type="ECO:0000313" key="2">
    <source>
        <dbReference type="Proteomes" id="UP001489004"/>
    </source>
</evidence>
<organism evidence="1 2">
    <name type="scientific">[Myrmecia] bisecta</name>
    <dbReference type="NCBI Taxonomy" id="41462"/>
    <lineage>
        <taxon>Eukaryota</taxon>
        <taxon>Viridiplantae</taxon>
        <taxon>Chlorophyta</taxon>
        <taxon>core chlorophytes</taxon>
        <taxon>Trebouxiophyceae</taxon>
        <taxon>Trebouxiales</taxon>
        <taxon>Trebouxiaceae</taxon>
        <taxon>Myrmecia</taxon>
    </lineage>
</organism>
<dbReference type="EMBL" id="JALJOR010000001">
    <property type="protein sequence ID" value="KAK9830548.1"/>
    <property type="molecule type" value="Genomic_DNA"/>
</dbReference>
<keyword evidence="2" id="KW-1185">Reference proteome</keyword>
<sequence>MGVPSEGHSVYRVRIVGAEVLLAKMLYCKNNVAIAAYSLTLPGHYSIEFLNLYERYSFVLRPQLAIHWFLGIWQAEFEFEPLDACSKGDCKTCETANVPGRWTSVPPAKIKDELTIEWAKDVQGLLRNMCLPLRKKEQDLQCGKDFFELAEADARDLENGRLQWHGYDCRIEPDWVWDRDACLRDRYFCFMGDSHMRHNYDSFIMDFEGASGLDESKVADYLWIGWADDKPHDHCTDMLVNFGHWPLSYESGDHPWDLSKYAENLERYTQIMLKARERGANVWWVTSNSAPTVWNHHGPFPEKRDWRTDPMLELFNTVATGIMERAGITVIDTYDRTSVLNDVSYDAAHYRGYVGRALEVLILDTLCGVNRTKVL</sequence>
<dbReference type="Gene3D" id="3.40.50.1110">
    <property type="entry name" value="SGNH hydrolase"/>
    <property type="match status" value="1"/>
</dbReference>
<dbReference type="SUPFAM" id="SSF52266">
    <property type="entry name" value="SGNH hydrolase"/>
    <property type="match status" value="1"/>
</dbReference>